<name>A0A9W7AZN1_9STRA</name>
<evidence type="ECO:0000256" key="2">
    <source>
        <dbReference type="SAM" id="Phobius"/>
    </source>
</evidence>
<keyword evidence="4" id="KW-1185">Reference proteome</keyword>
<protein>
    <submittedName>
        <fullName evidence="3">Uncharacterized protein</fullName>
    </submittedName>
</protein>
<dbReference type="AlphaFoldDB" id="A0A9W7AZN1"/>
<keyword evidence="2" id="KW-1133">Transmembrane helix</keyword>
<gene>
    <name evidence="3" type="ORF">TrRE_jg2027</name>
</gene>
<feature type="region of interest" description="Disordered" evidence="1">
    <location>
        <begin position="171"/>
        <end position="197"/>
    </location>
</feature>
<dbReference type="EMBL" id="BRXZ01001699">
    <property type="protein sequence ID" value="GMH76855.1"/>
    <property type="molecule type" value="Genomic_DNA"/>
</dbReference>
<evidence type="ECO:0000256" key="1">
    <source>
        <dbReference type="SAM" id="MobiDB-lite"/>
    </source>
</evidence>
<organism evidence="3 4">
    <name type="scientific">Triparma retinervis</name>
    <dbReference type="NCBI Taxonomy" id="2557542"/>
    <lineage>
        <taxon>Eukaryota</taxon>
        <taxon>Sar</taxon>
        <taxon>Stramenopiles</taxon>
        <taxon>Ochrophyta</taxon>
        <taxon>Bolidophyceae</taxon>
        <taxon>Parmales</taxon>
        <taxon>Triparmaceae</taxon>
        <taxon>Triparma</taxon>
    </lineage>
</organism>
<accession>A0A9W7AZN1</accession>
<evidence type="ECO:0000313" key="4">
    <source>
        <dbReference type="Proteomes" id="UP001165082"/>
    </source>
</evidence>
<sequence length="215" mass="23583">MSLETVKCMTDVSEAAATAKIAWEIAYKTAVDDGSAILPDPLPPVSFDDECAGVLWPQNSICFFLTAQFLRKVVIAPLSPSTTTIDDVMSLNLPKKVQVGMVLVTLSGILNLYQFAYLKPGPVNGGLVATFFIANISLAVALFMEVITLIMIYWNDKEALNLNVRKHIHVHKREDRSSRTSGESETDNERGLTNEFGGRMSRELKGNELAFGDAL</sequence>
<proteinExistence type="predicted"/>
<keyword evidence="2" id="KW-0472">Membrane</keyword>
<keyword evidence="2" id="KW-0812">Transmembrane</keyword>
<feature type="transmembrane region" description="Helical" evidence="2">
    <location>
        <begin position="99"/>
        <end position="116"/>
    </location>
</feature>
<feature type="transmembrane region" description="Helical" evidence="2">
    <location>
        <begin position="128"/>
        <end position="154"/>
    </location>
</feature>
<dbReference type="Proteomes" id="UP001165082">
    <property type="component" value="Unassembled WGS sequence"/>
</dbReference>
<evidence type="ECO:0000313" key="3">
    <source>
        <dbReference type="EMBL" id="GMH76855.1"/>
    </source>
</evidence>
<reference evidence="3" key="1">
    <citation type="submission" date="2022-07" db="EMBL/GenBank/DDBJ databases">
        <title>Genome analysis of Parmales, a sister group of diatoms, reveals the evolutionary specialization of diatoms from phago-mixotrophs to photoautotrophs.</title>
        <authorList>
            <person name="Ban H."/>
            <person name="Sato S."/>
            <person name="Yoshikawa S."/>
            <person name="Kazumasa Y."/>
            <person name="Nakamura Y."/>
            <person name="Ichinomiya M."/>
            <person name="Saitoh K."/>
            <person name="Sato N."/>
            <person name="Blanc-Mathieu R."/>
            <person name="Endo H."/>
            <person name="Kuwata A."/>
            <person name="Ogata H."/>
        </authorList>
    </citation>
    <scope>NUCLEOTIDE SEQUENCE</scope>
</reference>
<comment type="caution">
    <text evidence="3">The sequence shown here is derived from an EMBL/GenBank/DDBJ whole genome shotgun (WGS) entry which is preliminary data.</text>
</comment>